<dbReference type="PRINTS" id="PR00237">
    <property type="entry name" value="GPCRRHODOPSN"/>
</dbReference>
<evidence type="ECO:0000256" key="1">
    <source>
        <dbReference type="ARBA" id="ARBA00004651"/>
    </source>
</evidence>
<keyword evidence="3 10" id="KW-0812">Transmembrane</keyword>
<feature type="domain" description="G-protein coupled receptors family 1 profile" evidence="11">
    <location>
        <begin position="18"/>
        <end position="272"/>
    </location>
</feature>
<dbReference type="SUPFAM" id="SSF81321">
    <property type="entry name" value="Family A G protein-coupled receptor-like"/>
    <property type="match status" value="1"/>
</dbReference>
<keyword evidence="9" id="KW-0807">Transducer</keyword>
<dbReference type="Pfam" id="PF00001">
    <property type="entry name" value="7tm_1"/>
    <property type="match status" value="1"/>
</dbReference>
<keyword evidence="4 10" id="KW-1133">Transmembrane helix</keyword>
<organism evidence="12 13">
    <name type="scientific">Hydra vulgaris</name>
    <name type="common">Hydra</name>
    <name type="synonym">Hydra attenuata</name>
    <dbReference type="NCBI Taxonomy" id="6087"/>
    <lineage>
        <taxon>Eukaryota</taxon>
        <taxon>Metazoa</taxon>
        <taxon>Cnidaria</taxon>
        <taxon>Hydrozoa</taxon>
        <taxon>Hydroidolina</taxon>
        <taxon>Anthoathecata</taxon>
        <taxon>Aplanulata</taxon>
        <taxon>Hydridae</taxon>
        <taxon>Hydra</taxon>
    </lineage>
</organism>
<evidence type="ECO:0000256" key="9">
    <source>
        <dbReference type="ARBA" id="ARBA00023224"/>
    </source>
</evidence>
<evidence type="ECO:0000256" key="6">
    <source>
        <dbReference type="ARBA" id="ARBA00023136"/>
    </source>
</evidence>
<evidence type="ECO:0000256" key="4">
    <source>
        <dbReference type="ARBA" id="ARBA00022989"/>
    </source>
</evidence>
<proteinExistence type="predicted"/>
<dbReference type="InterPro" id="IPR050125">
    <property type="entry name" value="GPCR_opsins"/>
</dbReference>
<dbReference type="Proteomes" id="UP001652625">
    <property type="component" value="Chromosome 07"/>
</dbReference>
<feature type="transmembrane region" description="Helical" evidence="10">
    <location>
        <begin position="74"/>
        <end position="98"/>
    </location>
</feature>
<keyword evidence="7" id="KW-0675">Receptor</keyword>
<evidence type="ECO:0000256" key="2">
    <source>
        <dbReference type="ARBA" id="ARBA00022475"/>
    </source>
</evidence>
<dbReference type="GeneID" id="136082138"/>
<keyword evidence="5" id="KW-0297">G-protein coupled receptor</keyword>
<feature type="transmembrane region" description="Helical" evidence="10">
    <location>
        <begin position="34"/>
        <end position="54"/>
    </location>
</feature>
<evidence type="ECO:0000256" key="10">
    <source>
        <dbReference type="SAM" id="Phobius"/>
    </source>
</evidence>
<evidence type="ECO:0000313" key="13">
    <source>
        <dbReference type="RefSeq" id="XP_065656762.1"/>
    </source>
</evidence>
<dbReference type="PROSITE" id="PS50262">
    <property type="entry name" value="G_PROTEIN_RECEP_F1_2"/>
    <property type="match status" value="1"/>
</dbReference>
<evidence type="ECO:0000256" key="3">
    <source>
        <dbReference type="ARBA" id="ARBA00022692"/>
    </source>
</evidence>
<protein>
    <submittedName>
        <fullName evidence="13">Opsin-3-like</fullName>
    </submittedName>
</protein>
<evidence type="ECO:0000313" key="12">
    <source>
        <dbReference type="Proteomes" id="UP001652625"/>
    </source>
</evidence>
<gene>
    <name evidence="13" type="primary">LOC136082138</name>
</gene>
<name>A0ABM4C5B3_HYDVU</name>
<comment type="subcellular location">
    <subcellularLocation>
        <location evidence="1">Cell membrane</location>
        <topology evidence="1">Multi-pass membrane protein</topology>
    </subcellularLocation>
</comment>
<feature type="transmembrane region" description="Helical" evidence="10">
    <location>
        <begin position="161"/>
        <end position="186"/>
    </location>
</feature>
<keyword evidence="8" id="KW-0325">Glycoprotein</keyword>
<sequence>MDAEQILLTFIALMAIIGNIVALYYLAKRRVNNYIMLCVNLSVSAEIQSIFGFLPTLFLEKDSKKTTLLCRLAAFFSVFPSFTSISILTAVAISRMFLLEKPFLSNHGCYRSLFYKIGMASWVYSLVWASLPLLGFSSYTLEATGSRCSINWTPKRVSDKIFLILLVILMFFLPLIIILVSCFYTARVIHLKLTYFSCTYGKDNIETKRFKKKENKAVLSLLIMVLSFLLCWTPYATIALLSAFTSITTPILLLRVAALFAKVSAVVNPIIYCTKENVFYNITIAFKLRNASLINRSRNMENKNNALDLKPTCAISCK</sequence>
<dbReference type="PANTHER" id="PTHR24240">
    <property type="entry name" value="OPSIN"/>
    <property type="match status" value="1"/>
</dbReference>
<keyword evidence="6 10" id="KW-0472">Membrane</keyword>
<dbReference type="InterPro" id="IPR017452">
    <property type="entry name" value="GPCR_Rhodpsn_7TM"/>
</dbReference>
<evidence type="ECO:0000256" key="8">
    <source>
        <dbReference type="ARBA" id="ARBA00023180"/>
    </source>
</evidence>
<dbReference type="RefSeq" id="XP_065656762.1">
    <property type="nucleotide sequence ID" value="XM_065800690.1"/>
</dbReference>
<feature type="transmembrane region" description="Helical" evidence="10">
    <location>
        <begin position="6"/>
        <end position="27"/>
    </location>
</feature>
<dbReference type="InterPro" id="IPR008365">
    <property type="entry name" value="Prostanoid_rcpt"/>
</dbReference>
<feature type="transmembrane region" description="Helical" evidence="10">
    <location>
        <begin position="217"/>
        <end position="235"/>
    </location>
</feature>
<keyword evidence="2" id="KW-1003">Cell membrane</keyword>
<reference evidence="13" key="1">
    <citation type="submission" date="2025-08" db="UniProtKB">
        <authorList>
            <consortium name="RefSeq"/>
        </authorList>
    </citation>
    <scope>IDENTIFICATION</scope>
</reference>
<evidence type="ECO:0000256" key="7">
    <source>
        <dbReference type="ARBA" id="ARBA00023170"/>
    </source>
</evidence>
<evidence type="ECO:0000256" key="5">
    <source>
        <dbReference type="ARBA" id="ARBA00023040"/>
    </source>
</evidence>
<dbReference type="PRINTS" id="PR01788">
    <property type="entry name" value="PROSTANOIDR"/>
</dbReference>
<keyword evidence="12" id="KW-1185">Reference proteome</keyword>
<accession>A0ABM4C5B3</accession>
<evidence type="ECO:0000259" key="11">
    <source>
        <dbReference type="PROSITE" id="PS50262"/>
    </source>
</evidence>
<dbReference type="Gene3D" id="1.20.1070.10">
    <property type="entry name" value="Rhodopsin 7-helix transmembrane proteins"/>
    <property type="match status" value="1"/>
</dbReference>
<feature type="transmembrane region" description="Helical" evidence="10">
    <location>
        <begin position="119"/>
        <end position="141"/>
    </location>
</feature>
<dbReference type="InterPro" id="IPR000276">
    <property type="entry name" value="GPCR_Rhodpsn"/>
</dbReference>